<feature type="non-terminal residue" evidence="2">
    <location>
        <position position="83"/>
    </location>
</feature>
<dbReference type="EMBL" id="CAJNNW010034323">
    <property type="protein sequence ID" value="CAE8722338.1"/>
    <property type="molecule type" value="Genomic_DNA"/>
</dbReference>
<gene>
    <name evidence="2" type="ORF">PGLA2088_LOCUS42453</name>
</gene>
<evidence type="ECO:0000256" key="1">
    <source>
        <dbReference type="SAM" id="MobiDB-lite"/>
    </source>
</evidence>
<feature type="region of interest" description="Disordered" evidence="1">
    <location>
        <begin position="44"/>
        <end position="83"/>
    </location>
</feature>
<name>A0A813L9K8_POLGL</name>
<accession>A0A813L9K8</accession>
<dbReference type="Proteomes" id="UP000626109">
    <property type="component" value="Unassembled WGS sequence"/>
</dbReference>
<dbReference type="AlphaFoldDB" id="A0A813L9K8"/>
<feature type="non-terminal residue" evidence="2">
    <location>
        <position position="1"/>
    </location>
</feature>
<protein>
    <submittedName>
        <fullName evidence="2">Uncharacterized protein</fullName>
    </submittedName>
</protein>
<evidence type="ECO:0000313" key="2">
    <source>
        <dbReference type="EMBL" id="CAE8722338.1"/>
    </source>
</evidence>
<organism evidence="2 3">
    <name type="scientific">Polarella glacialis</name>
    <name type="common">Dinoflagellate</name>
    <dbReference type="NCBI Taxonomy" id="89957"/>
    <lineage>
        <taxon>Eukaryota</taxon>
        <taxon>Sar</taxon>
        <taxon>Alveolata</taxon>
        <taxon>Dinophyceae</taxon>
        <taxon>Suessiales</taxon>
        <taxon>Suessiaceae</taxon>
        <taxon>Polarella</taxon>
    </lineage>
</organism>
<comment type="caution">
    <text evidence="2">The sequence shown here is derived from an EMBL/GenBank/DDBJ whole genome shotgun (WGS) entry which is preliminary data.</text>
</comment>
<sequence length="83" mass="8938">VKSNRGETLSNADPNILAILFGDNIRPQPATVKELNCDLSCIDLPEREAGPRPKPSPGNTRGSGFVLGVLPEKDPLADSKWGW</sequence>
<proteinExistence type="predicted"/>
<reference evidence="2" key="1">
    <citation type="submission" date="2021-02" db="EMBL/GenBank/DDBJ databases">
        <authorList>
            <person name="Dougan E. K."/>
            <person name="Rhodes N."/>
            <person name="Thang M."/>
            <person name="Chan C."/>
        </authorList>
    </citation>
    <scope>NUCLEOTIDE SEQUENCE</scope>
</reference>
<evidence type="ECO:0000313" key="3">
    <source>
        <dbReference type="Proteomes" id="UP000626109"/>
    </source>
</evidence>